<keyword evidence="4" id="KW-1185">Reference proteome</keyword>
<dbReference type="PANTHER" id="PTHR39966:SF3">
    <property type="entry name" value="DUF438 DOMAIN-CONTAINING PROTEIN"/>
    <property type="match status" value="1"/>
</dbReference>
<feature type="domain" description="Hemerythrin-like" evidence="2">
    <location>
        <begin position="93"/>
        <end position="222"/>
    </location>
</feature>
<dbReference type="Proteomes" id="UP000289703">
    <property type="component" value="Unassembled WGS sequence"/>
</dbReference>
<comment type="caution">
    <text evidence="3">The sequence shown here is derived from an EMBL/GenBank/DDBJ whole genome shotgun (WGS) entry which is preliminary data.</text>
</comment>
<dbReference type="SUPFAM" id="SSF55785">
    <property type="entry name" value="PYP-like sensor domain (PAS domain)"/>
    <property type="match status" value="1"/>
</dbReference>
<sequence>MSEFINNNQARIDSLYDFCYRLIVGENGVDLIKKHQAAIDDLKVNDVLVVVHRLVESDLPMDILKKGITKALNVFYRSIMAQPKLSLSENHFLSYLQKENRELERRLQALKVLVKDFNKAGADIQKIADYLRIGIEDLMQMEKHYIRKENILFPYFEKEYPQYKCLSVMWSIHDDIRRNQKALLLALLEVNLDKKQINKLLGDLFFDMYSIIFREEYLLFPIVFNAVNQDAWEDMLQQSEEVGYAYIQAPEIKKIHKVKKEELYESDFLSDNKLESTLLNFDTGLMTLKQAILLLNNLPVDITMIDENDKVCFFSNPKERFFPRSKAIIGRTVQNCHPPESVHVVNELVEAFRNGSKDSEPFWIEMKGRFILIQYFALRDEDGTYKGCIEVSQDLTDIRQLKGEKRLM</sequence>
<organism evidence="3 4">
    <name type="scientific">Ancylomarina salipaludis</name>
    <dbReference type="NCBI Taxonomy" id="2501299"/>
    <lineage>
        <taxon>Bacteria</taxon>
        <taxon>Pseudomonadati</taxon>
        <taxon>Bacteroidota</taxon>
        <taxon>Bacteroidia</taxon>
        <taxon>Marinilabiliales</taxon>
        <taxon>Marinifilaceae</taxon>
        <taxon>Ancylomarina</taxon>
    </lineage>
</organism>
<dbReference type="InterPro" id="IPR035965">
    <property type="entry name" value="PAS-like_dom_sf"/>
</dbReference>
<dbReference type="Pfam" id="PF01814">
    <property type="entry name" value="Hemerythrin"/>
    <property type="match status" value="1"/>
</dbReference>
<dbReference type="GO" id="GO:0005886">
    <property type="term" value="C:plasma membrane"/>
    <property type="evidence" value="ECO:0007669"/>
    <property type="project" value="TreeGrafter"/>
</dbReference>
<evidence type="ECO:0000259" key="2">
    <source>
        <dbReference type="Pfam" id="PF01814"/>
    </source>
</evidence>
<dbReference type="InterPro" id="IPR012312">
    <property type="entry name" value="Hemerythrin-like"/>
</dbReference>
<evidence type="ECO:0000313" key="4">
    <source>
        <dbReference type="Proteomes" id="UP000289703"/>
    </source>
</evidence>
<dbReference type="PANTHER" id="PTHR39966">
    <property type="entry name" value="BLL2471 PROTEIN-RELATED"/>
    <property type="match status" value="1"/>
</dbReference>
<dbReference type="OrthoDB" id="9769774at2"/>
<gene>
    <name evidence="3" type="ORF">EO244_12610</name>
</gene>
<evidence type="ECO:0000313" key="3">
    <source>
        <dbReference type="EMBL" id="RXQ91579.1"/>
    </source>
</evidence>
<dbReference type="RefSeq" id="WP_129255032.1">
    <property type="nucleotide sequence ID" value="NZ_SAXA01000011.1"/>
</dbReference>
<dbReference type="Pfam" id="PF13596">
    <property type="entry name" value="PAS_10"/>
    <property type="match status" value="1"/>
</dbReference>
<keyword evidence="1" id="KW-0175">Coiled coil</keyword>
<proteinExistence type="predicted"/>
<name>A0A4Q1JJW7_9BACT</name>
<evidence type="ECO:0000256" key="1">
    <source>
        <dbReference type="SAM" id="Coils"/>
    </source>
</evidence>
<dbReference type="EMBL" id="SAXA01000011">
    <property type="protein sequence ID" value="RXQ91579.1"/>
    <property type="molecule type" value="Genomic_DNA"/>
</dbReference>
<feature type="coiled-coil region" evidence="1">
    <location>
        <begin position="93"/>
        <end position="120"/>
    </location>
</feature>
<accession>A0A4Q1JJW7</accession>
<reference evidence="3 4" key="1">
    <citation type="submission" date="2019-01" db="EMBL/GenBank/DDBJ databases">
        <title>Ancylomarina salipaludis sp. nov., isolated from a salt marsh.</title>
        <authorList>
            <person name="Yoon J.-H."/>
        </authorList>
    </citation>
    <scope>NUCLEOTIDE SEQUENCE [LARGE SCALE GENOMIC DNA]</scope>
    <source>
        <strain evidence="3 4">SHSM-M15</strain>
    </source>
</reference>
<dbReference type="AlphaFoldDB" id="A0A4Q1JJW7"/>
<dbReference type="Gene3D" id="1.20.120.520">
    <property type="entry name" value="nmb1532 protein domain like"/>
    <property type="match status" value="1"/>
</dbReference>
<dbReference type="Gene3D" id="3.30.450.20">
    <property type="entry name" value="PAS domain"/>
    <property type="match status" value="1"/>
</dbReference>
<protein>
    <submittedName>
        <fullName evidence="3">DUF438 domain-containing protein</fullName>
    </submittedName>
</protein>